<name>A0ABQ2P736_9NEIS</name>
<feature type="chain" id="PRO_5046303674" evidence="1">
    <location>
        <begin position="21"/>
        <end position="190"/>
    </location>
</feature>
<sequence>MRFNALWAGCLLAVAAQAHADGLRAPQTLRFDDQTWSQVWHKKAGKQEVYEYTTNGEQSEDWKWTRLITLNRLNTGKITALEWNKSVSIQLQKAKVQDFQLGERNNDQDATALIIYPPSPTHPVYETNAWLTRYVQSCGGLVSWQLARQIADAPADASADEKQKAHVAAADAARADLALLLKQDWQPECE</sequence>
<keyword evidence="3" id="KW-1185">Reference proteome</keyword>
<reference evidence="3" key="1">
    <citation type="journal article" date="2019" name="Int. J. Syst. Evol. Microbiol.">
        <title>The Global Catalogue of Microorganisms (GCM) 10K type strain sequencing project: providing services to taxonomists for standard genome sequencing and annotation.</title>
        <authorList>
            <consortium name="The Broad Institute Genomics Platform"/>
            <consortium name="The Broad Institute Genome Sequencing Center for Infectious Disease"/>
            <person name="Wu L."/>
            <person name="Ma J."/>
        </authorList>
    </citation>
    <scope>NUCLEOTIDE SEQUENCE [LARGE SCALE GENOMIC DNA]</scope>
    <source>
        <strain evidence="3">CGMCC 1.8859</strain>
    </source>
</reference>
<evidence type="ECO:0000256" key="1">
    <source>
        <dbReference type="SAM" id="SignalP"/>
    </source>
</evidence>
<comment type="caution">
    <text evidence="2">The sequence shown here is derived from an EMBL/GenBank/DDBJ whole genome shotgun (WGS) entry which is preliminary data.</text>
</comment>
<dbReference type="RefSeq" id="WP_188703304.1">
    <property type="nucleotide sequence ID" value="NZ_BMLX01000001.1"/>
</dbReference>
<protein>
    <submittedName>
        <fullName evidence="2">Uncharacterized protein</fullName>
    </submittedName>
</protein>
<feature type="signal peptide" evidence="1">
    <location>
        <begin position="1"/>
        <end position="20"/>
    </location>
</feature>
<dbReference type="Proteomes" id="UP000637267">
    <property type="component" value="Unassembled WGS sequence"/>
</dbReference>
<accession>A0ABQ2P736</accession>
<keyword evidence="1" id="KW-0732">Signal</keyword>
<gene>
    <name evidence="2" type="ORF">GCM10010970_11980</name>
</gene>
<evidence type="ECO:0000313" key="2">
    <source>
        <dbReference type="EMBL" id="GGP19713.1"/>
    </source>
</evidence>
<dbReference type="EMBL" id="BMLX01000001">
    <property type="protein sequence ID" value="GGP19713.1"/>
    <property type="molecule type" value="Genomic_DNA"/>
</dbReference>
<organism evidence="2 3">
    <name type="scientific">Silvimonas iriomotensis</name>
    <dbReference type="NCBI Taxonomy" id="449662"/>
    <lineage>
        <taxon>Bacteria</taxon>
        <taxon>Pseudomonadati</taxon>
        <taxon>Pseudomonadota</taxon>
        <taxon>Betaproteobacteria</taxon>
        <taxon>Neisseriales</taxon>
        <taxon>Chitinibacteraceae</taxon>
        <taxon>Silvimonas</taxon>
    </lineage>
</organism>
<proteinExistence type="predicted"/>
<evidence type="ECO:0000313" key="3">
    <source>
        <dbReference type="Proteomes" id="UP000637267"/>
    </source>
</evidence>